<dbReference type="GO" id="GO:0003700">
    <property type="term" value="F:DNA-binding transcription factor activity"/>
    <property type="evidence" value="ECO:0007669"/>
    <property type="project" value="InterPro"/>
</dbReference>
<proteinExistence type="predicted"/>
<dbReference type="InterPro" id="IPR052158">
    <property type="entry name" value="INH-QAR"/>
</dbReference>
<dbReference type="RefSeq" id="WP_234239141.1">
    <property type="nucleotide sequence ID" value="NZ_JABFTS010000002.1"/>
</dbReference>
<dbReference type="Gene3D" id="3.40.50.880">
    <property type="match status" value="1"/>
</dbReference>
<comment type="caution">
    <text evidence="5">The sequence shown here is derived from an EMBL/GenBank/DDBJ whole genome shotgun (WGS) entry which is preliminary data.</text>
</comment>
<keyword evidence="2" id="KW-0238">DNA-binding</keyword>
<dbReference type="InterPro" id="IPR029062">
    <property type="entry name" value="Class_I_gatase-like"/>
</dbReference>
<dbReference type="SUPFAM" id="SSF46689">
    <property type="entry name" value="Homeodomain-like"/>
    <property type="match status" value="2"/>
</dbReference>
<evidence type="ECO:0000313" key="5">
    <source>
        <dbReference type="EMBL" id="MCE8051301.1"/>
    </source>
</evidence>
<dbReference type="InterPro" id="IPR018062">
    <property type="entry name" value="HTH_AraC-typ_CS"/>
</dbReference>
<dbReference type="AlphaFoldDB" id="A0AAW4YTI7"/>
<dbReference type="SMART" id="SM00342">
    <property type="entry name" value="HTH_ARAC"/>
    <property type="match status" value="1"/>
</dbReference>
<evidence type="ECO:0000256" key="3">
    <source>
        <dbReference type="ARBA" id="ARBA00023163"/>
    </source>
</evidence>
<name>A0AAW4YTI7_9GAMM</name>
<sequence>MQTPSPTLRTIVILGFDGIQALDLVGPMEVFSKANTYCPAGSPAYRVLLASPRGGHIVSNAGLCIAATEPLAALPSSLDTLIVAGGDEAGLRKVAEEGELLGWLQQRAGSFRRLASVCTGAFVLAAAGLLKGRRAATHWSACDTLQAMWPDIEVDRDAIYTAEPPFYTSAGVTTGLDLCLALVEDDCGAQVALNVARDLVLFMRRPGTQAQFSMALRAQGAAGSRLAPLVAQIVDDPRGDLSVPAMSARVGMSERTFVRRFRAELGETPAQFVKQVRVERAKTLLETTRWPLARIADSSGFSGLDALHRTFLKHVGVTPAAYRSYFGVRMGESGVK</sequence>
<keyword evidence="1" id="KW-0805">Transcription regulation</keyword>
<dbReference type="Proteomes" id="UP001320178">
    <property type="component" value="Unassembled WGS sequence"/>
</dbReference>
<reference evidence="5" key="2">
    <citation type="journal article" date="2021" name="Front. Microbiol.">
        <title>Aerobic Denitrification and Heterotrophic Sulfur Oxidation in the Genus Halomonas Revealed by Six Novel Species Characterizations and Genome-Based Analysis.</title>
        <authorList>
            <person name="Wang L."/>
            <person name="Shao Z."/>
        </authorList>
    </citation>
    <scope>NUCLEOTIDE SEQUENCE</scope>
    <source>
        <strain evidence="5">MCCC 1A05776</strain>
    </source>
</reference>
<reference evidence="5" key="1">
    <citation type="submission" date="2020-05" db="EMBL/GenBank/DDBJ databases">
        <authorList>
            <person name="Wang L."/>
            <person name="Shao Z."/>
        </authorList>
    </citation>
    <scope>NUCLEOTIDE SEQUENCE</scope>
    <source>
        <strain evidence="5">MCCC 1A05776</strain>
    </source>
</reference>
<feature type="domain" description="HTH araC/xylS-type" evidence="4">
    <location>
        <begin position="224"/>
        <end position="325"/>
    </location>
</feature>
<keyword evidence="3" id="KW-0804">Transcription</keyword>
<dbReference type="InterPro" id="IPR009057">
    <property type="entry name" value="Homeodomain-like_sf"/>
</dbReference>
<evidence type="ECO:0000259" key="4">
    <source>
        <dbReference type="PROSITE" id="PS01124"/>
    </source>
</evidence>
<protein>
    <submittedName>
        <fullName evidence="5">Helix-turn-helix domain-containing protein</fullName>
    </submittedName>
</protein>
<dbReference type="GO" id="GO:0043565">
    <property type="term" value="F:sequence-specific DNA binding"/>
    <property type="evidence" value="ECO:0007669"/>
    <property type="project" value="InterPro"/>
</dbReference>
<evidence type="ECO:0000256" key="1">
    <source>
        <dbReference type="ARBA" id="ARBA00023015"/>
    </source>
</evidence>
<accession>A0AAW4YTI7</accession>
<dbReference type="EMBL" id="JABFTS010000002">
    <property type="protein sequence ID" value="MCE8051301.1"/>
    <property type="molecule type" value="Genomic_DNA"/>
</dbReference>
<dbReference type="PANTHER" id="PTHR43130:SF3">
    <property type="entry name" value="HTH-TYPE TRANSCRIPTIONAL REGULATOR RV1931C"/>
    <property type="match status" value="1"/>
</dbReference>
<dbReference type="InterPro" id="IPR002818">
    <property type="entry name" value="DJ-1/PfpI"/>
</dbReference>
<dbReference type="InterPro" id="IPR018060">
    <property type="entry name" value="HTH_AraC"/>
</dbReference>
<organism evidence="5 6">
    <name type="scientific">Billgrantia desiderata</name>
    <dbReference type="NCBI Taxonomy" id="52021"/>
    <lineage>
        <taxon>Bacteria</taxon>
        <taxon>Pseudomonadati</taxon>
        <taxon>Pseudomonadota</taxon>
        <taxon>Gammaproteobacteria</taxon>
        <taxon>Oceanospirillales</taxon>
        <taxon>Halomonadaceae</taxon>
        <taxon>Billgrantia</taxon>
    </lineage>
</organism>
<dbReference type="PANTHER" id="PTHR43130">
    <property type="entry name" value="ARAC-FAMILY TRANSCRIPTIONAL REGULATOR"/>
    <property type="match status" value="1"/>
</dbReference>
<dbReference type="Pfam" id="PF01965">
    <property type="entry name" value="DJ-1_PfpI"/>
    <property type="match status" value="1"/>
</dbReference>
<gene>
    <name evidence="5" type="ORF">HOP61_08365</name>
</gene>
<dbReference type="PROSITE" id="PS00041">
    <property type="entry name" value="HTH_ARAC_FAMILY_1"/>
    <property type="match status" value="2"/>
</dbReference>
<dbReference type="SUPFAM" id="SSF52317">
    <property type="entry name" value="Class I glutamine amidotransferase-like"/>
    <property type="match status" value="1"/>
</dbReference>
<dbReference type="Gene3D" id="1.10.10.60">
    <property type="entry name" value="Homeodomain-like"/>
    <property type="match status" value="2"/>
</dbReference>
<dbReference type="CDD" id="cd03137">
    <property type="entry name" value="GATase1_AraC_1"/>
    <property type="match status" value="1"/>
</dbReference>
<dbReference type="PROSITE" id="PS01124">
    <property type="entry name" value="HTH_ARAC_FAMILY_2"/>
    <property type="match status" value="1"/>
</dbReference>
<evidence type="ECO:0000256" key="2">
    <source>
        <dbReference type="ARBA" id="ARBA00023125"/>
    </source>
</evidence>
<evidence type="ECO:0000313" key="6">
    <source>
        <dbReference type="Proteomes" id="UP001320178"/>
    </source>
</evidence>
<dbReference type="Pfam" id="PF12833">
    <property type="entry name" value="HTH_18"/>
    <property type="match status" value="1"/>
</dbReference>